<evidence type="ECO:0000259" key="5">
    <source>
        <dbReference type="Pfam" id="PF00016"/>
    </source>
</evidence>
<dbReference type="SUPFAM" id="SSF54966">
    <property type="entry name" value="RuBisCO, large subunit, small (N-terminal) domain"/>
    <property type="match status" value="1"/>
</dbReference>
<evidence type="ECO:0000256" key="3">
    <source>
        <dbReference type="ARBA" id="ARBA00022842"/>
    </source>
</evidence>
<dbReference type="InterPro" id="IPR033966">
    <property type="entry name" value="RuBisCO"/>
</dbReference>
<dbReference type="GO" id="GO:0000287">
    <property type="term" value="F:magnesium ion binding"/>
    <property type="evidence" value="ECO:0007669"/>
    <property type="project" value="InterPro"/>
</dbReference>
<proteinExistence type="inferred from homology"/>
<dbReference type="Pfam" id="PF00016">
    <property type="entry name" value="RuBisCO_large"/>
    <property type="match status" value="1"/>
</dbReference>
<evidence type="ECO:0000256" key="1">
    <source>
        <dbReference type="ARBA" id="ARBA00001946"/>
    </source>
</evidence>
<gene>
    <name evidence="7" type="ordered locus">trd_0132</name>
</gene>
<dbReference type="OrthoDB" id="9770811at2"/>
<accession>B9KXE5</accession>
<dbReference type="AlphaFoldDB" id="B9KXE5"/>
<dbReference type="KEGG" id="tro:trd_0132"/>
<dbReference type="eggNOG" id="COG1850">
    <property type="taxonomic scope" value="Bacteria"/>
</dbReference>
<dbReference type="Proteomes" id="UP000000447">
    <property type="component" value="Chromosome"/>
</dbReference>
<comment type="similarity">
    <text evidence="4">Belongs to the RuBisCO large chain family.</text>
</comment>
<keyword evidence="3" id="KW-0460">Magnesium</keyword>
<feature type="domain" description="Ribulose bisphosphate carboxylase large subunit ferrodoxin-like N-terminal" evidence="6">
    <location>
        <begin position="13"/>
        <end position="123"/>
    </location>
</feature>
<dbReference type="InterPro" id="IPR036422">
    <property type="entry name" value="RuBisCO_lsu_N_sf"/>
</dbReference>
<dbReference type="EC" id="4.1.1.39" evidence="7"/>
<evidence type="ECO:0000313" key="7">
    <source>
        <dbReference type="EMBL" id="ACM05757.1"/>
    </source>
</evidence>
<dbReference type="PANTHER" id="PTHR42704">
    <property type="entry name" value="RIBULOSE BISPHOSPHATE CARBOXYLASE"/>
    <property type="match status" value="1"/>
</dbReference>
<dbReference type="SFLD" id="SFLDG00301">
    <property type="entry name" value="RuBisCO-like_proteins"/>
    <property type="match status" value="1"/>
</dbReference>
<dbReference type="Gene3D" id="3.30.70.150">
    <property type="entry name" value="RuBisCO large subunit, N-terminal domain"/>
    <property type="match status" value="1"/>
</dbReference>
<feature type="domain" description="Ribulose bisphosphate carboxylase large subunit C-terminal" evidence="5">
    <location>
        <begin position="133"/>
        <end position="410"/>
    </location>
</feature>
<evidence type="ECO:0000256" key="4">
    <source>
        <dbReference type="RuleBase" id="RU003834"/>
    </source>
</evidence>
<protein>
    <submittedName>
        <fullName evidence="7">Ribulose bisphosphate carboxylase</fullName>
        <ecNumber evidence="7">4.1.1.39</ecNumber>
    </submittedName>
</protein>
<evidence type="ECO:0000259" key="6">
    <source>
        <dbReference type="Pfam" id="PF02788"/>
    </source>
</evidence>
<dbReference type="InterPro" id="IPR020878">
    <property type="entry name" value="RuBisCo_large_chain_AS"/>
</dbReference>
<comment type="cofactor">
    <cofactor evidence="1">
        <name>Mg(2+)</name>
        <dbReference type="ChEBI" id="CHEBI:18420"/>
    </cofactor>
</comment>
<dbReference type="GO" id="GO:0015977">
    <property type="term" value="P:carbon fixation"/>
    <property type="evidence" value="ECO:0007669"/>
    <property type="project" value="InterPro"/>
</dbReference>
<dbReference type="EMBL" id="CP001275">
    <property type="protein sequence ID" value="ACM05757.1"/>
    <property type="molecule type" value="Genomic_DNA"/>
</dbReference>
<keyword evidence="8" id="KW-1185">Reference proteome</keyword>
<dbReference type="InterPro" id="IPR036376">
    <property type="entry name" value="RuBisCO_lsu_C_sf"/>
</dbReference>
<dbReference type="PANTHER" id="PTHR42704:SF17">
    <property type="entry name" value="RIBULOSE BISPHOSPHATE CARBOXYLASE LARGE CHAIN"/>
    <property type="match status" value="1"/>
</dbReference>
<reference evidence="7 8" key="1">
    <citation type="journal article" date="2009" name="PLoS ONE">
        <title>Complete genome sequence of the aerobic CO-oxidizing thermophile Thermomicrobium roseum.</title>
        <authorList>
            <person name="Wu D."/>
            <person name="Raymond J."/>
            <person name="Wu M."/>
            <person name="Chatterji S."/>
            <person name="Ren Q."/>
            <person name="Graham J.E."/>
            <person name="Bryant D.A."/>
            <person name="Robb F."/>
            <person name="Colman A."/>
            <person name="Tallon L.J."/>
            <person name="Badger J.H."/>
            <person name="Madupu R."/>
            <person name="Ward N.L."/>
            <person name="Eisen J.A."/>
        </authorList>
    </citation>
    <scope>NUCLEOTIDE SEQUENCE [LARGE SCALE GENOMIC DNA]</scope>
    <source>
        <strain evidence="8">ATCC 27502 / DSM 5159 / P-2</strain>
    </source>
</reference>
<evidence type="ECO:0000256" key="2">
    <source>
        <dbReference type="ARBA" id="ARBA00022723"/>
    </source>
</evidence>
<dbReference type="STRING" id="309801.trd_0132"/>
<dbReference type="GO" id="GO:0016984">
    <property type="term" value="F:ribulose-bisphosphate carboxylase activity"/>
    <property type="evidence" value="ECO:0007669"/>
    <property type="project" value="UniProtKB-EC"/>
</dbReference>
<name>B9KXE5_THERP</name>
<keyword evidence="2" id="KW-0479">Metal-binding</keyword>
<evidence type="ECO:0000313" key="8">
    <source>
        <dbReference type="Proteomes" id="UP000000447"/>
    </source>
</evidence>
<dbReference type="RefSeq" id="WP_012641545.1">
    <property type="nucleotide sequence ID" value="NC_011959.1"/>
</dbReference>
<dbReference type="SFLD" id="SFLDS00014">
    <property type="entry name" value="RuBisCO"/>
    <property type="match status" value="1"/>
</dbReference>
<dbReference type="PROSITE" id="PS00157">
    <property type="entry name" value="RUBISCO_LARGE"/>
    <property type="match status" value="1"/>
</dbReference>
<dbReference type="SUPFAM" id="SSF51649">
    <property type="entry name" value="RuBisCo, C-terminal domain"/>
    <property type="match status" value="1"/>
</dbReference>
<keyword evidence="7" id="KW-0456">Lyase</keyword>
<organism evidence="7 8">
    <name type="scientific">Thermomicrobium roseum (strain ATCC 27502 / DSM 5159 / P-2)</name>
    <dbReference type="NCBI Taxonomy" id="309801"/>
    <lineage>
        <taxon>Bacteria</taxon>
        <taxon>Pseudomonadati</taxon>
        <taxon>Thermomicrobiota</taxon>
        <taxon>Thermomicrobia</taxon>
        <taxon>Thermomicrobiales</taxon>
        <taxon>Thermomicrobiaceae</taxon>
        <taxon>Thermomicrobium</taxon>
    </lineage>
</organism>
<sequence length="418" mass="46265">MSFVRATYYVETPLTLEAAAEALASEQSTGTFIAVPLETAELKARYRARIERIELIETRSRPTLPGSRPASGSYQCGFVELAFPLENMGCNLPTLMATLAGNLFELSELSAIRLVDLDLPDEFAQAYTGPRFGIQGTRDIAQVYDRPLIGTIIKPSVGLSPEQTAVVVRELVEAGIDFIKDDELMANPPHNPLPARARAVMRVIRDYADRTGKYVIYAFNISDRLEDMIRHIEILVEEGARCCMVSLNWVGIAAFDYLRRNCPLIIHGHRNGWGMMTRAPGLGMDFRAYQKIWRLAGVDHLHVNGLANKFWEPDDSVVRSIHDMLQPLFGGYFAMPVISSGQWGGQAPDTYRRCRTIDLLYLAGGGIFAHPHGVAAGIRAIREAWEAAVAGISLAEYAQTHPDLAAALHHFGTARRGR</sequence>
<dbReference type="CDD" id="cd08207">
    <property type="entry name" value="RLP_NonPhot"/>
    <property type="match status" value="1"/>
</dbReference>
<dbReference type="InterPro" id="IPR000685">
    <property type="entry name" value="RuBisCO_lsu_C"/>
</dbReference>
<dbReference type="Pfam" id="PF02788">
    <property type="entry name" value="RuBisCO_large_N"/>
    <property type="match status" value="1"/>
</dbReference>
<dbReference type="Gene3D" id="3.20.20.110">
    <property type="entry name" value="Ribulose bisphosphate carboxylase, large subunit, C-terminal domain"/>
    <property type="match status" value="1"/>
</dbReference>
<dbReference type="InterPro" id="IPR017443">
    <property type="entry name" value="RuBisCO_lsu_fd_N"/>
</dbReference>
<dbReference type="HOGENOM" id="CLU_031450_3_0_0"/>